<sequence length="306" mass="32541">MVCAMAVPAGSMAVLVGVVGTQQPPSASWWRRWRAGRLALVPAGELRKRRARWVAAAVLGVAVWLASGVFAVAALLAVAVVGVPWLLSPTRYAVTRIEQLEGLGEWCQRCANALQLGMGLEQALASTRKHPPKGLEEQITDLVDRLQVGWRPQEALRQFAAEMNDVTADKVAAALLLSAASRGPGLARSLEDMADSVREEVARRRTIEADRAKPRTTVRWMTILSLGIVAAGFLVPDYTAPYGSVLGQLVLAGLGGGFVAVLVWMRSLADHRPVSRFLVADPRSRVRSTPAAGAAGASDAVGAGTR</sequence>
<keyword evidence="5 6" id="KW-0472">Membrane</keyword>
<dbReference type="PANTHER" id="PTHR35007">
    <property type="entry name" value="INTEGRAL MEMBRANE PROTEIN-RELATED"/>
    <property type="match status" value="1"/>
</dbReference>
<feature type="transmembrane region" description="Helical" evidence="6">
    <location>
        <begin position="54"/>
        <end position="87"/>
    </location>
</feature>
<accession>A0A2N8PRE3</accession>
<reference evidence="9" key="1">
    <citation type="submission" date="2015-09" db="EMBL/GenBank/DDBJ databases">
        <authorList>
            <person name="Graham D.E."/>
            <person name="Mahan K.M."/>
            <person name="Klingeman D.M."/>
            <person name="Fida T."/>
            <person name="Giannone R.J."/>
            <person name="Hettich R.L."/>
            <person name="Parry R.J."/>
            <person name="Spain J.C."/>
        </authorList>
    </citation>
    <scope>NUCLEOTIDE SEQUENCE [LARGE SCALE GENOMIC DNA]</scope>
    <source>
        <strain evidence="9">JCM 4701</strain>
    </source>
</reference>
<feature type="domain" description="Type II secretion system protein GspF" evidence="7">
    <location>
        <begin position="106"/>
        <end position="230"/>
    </location>
</feature>
<protein>
    <recommendedName>
        <fullName evidence="7">Type II secretion system protein GspF domain-containing protein</fullName>
    </recommendedName>
</protein>
<keyword evidence="2" id="KW-1003">Cell membrane</keyword>
<feature type="transmembrane region" description="Helical" evidence="6">
    <location>
        <begin position="220"/>
        <end position="239"/>
    </location>
</feature>
<name>A0A2N8PRE3_STRNR</name>
<dbReference type="EMBL" id="LJSN01000001">
    <property type="protein sequence ID" value="PNE43559.1"/>
    <property type="molecule type" value="Genomic_DNA"/>
</dbReference>
<organism evidence="8 9">
    <name type="scientific">Streptomyces noursei</name>
    <name type="common">Streptomyces albulus</name>
    <dbReference type="NCBI Taxonomy" id="1971"/>
    <lineage>
        <taxon>Bacteria</taxon>
        <taxon>Bacillati</taxon>
        <taxon>Actinomycetota</taxon>
        <taxon>Actinomycetes</taxon>
        <taxon>Kitasatosporales</taxon>
        <taxon>Streptomycetaceae</taxon>
        <taxon>Streptomyces</taxon>
    </lineage>
</organism>
<comment type="subcellular location">
    <subcellularLocation>
        <location evidence="1">Cell membrane</location>
        <topology evidence="1">Multi-pass membrane protein</topology>
    </subcellularLocation>
</comment>
<evidence type="ECO:0000256" key="1">
    <source>
        <dbReference type="ARBA" id="ARBA00004651"/>
    </source>
</evidence>
<keyword evidence="9" id="KW-1185">Reference proteome</keyword>
<gene>
    <name evidence="8" type="ORF">AOB60_00435</name>
</gene>
<evidence type="ECO:0000256" key="6">
    <source>
        <dbReference type="SAM" id="Phobius"/>
    </source>
</evidence>
<feature type="transmembrane region" description="Helical" evidence="6">
    <location>
        <begin position="245"/>
        <end position="265"/>
    </location>
</feature>
<evidence type="ECO:0000256" key="4">
    <source>
        <dbReference type="ARBA" id="ARBA00022989"/>
    </source>
</evidence>
<dbReference type="Gene3D" id="1.20.81.30">
    <property type="entry name" value="Type II secretion system (T2SS), domain F"/>
    <property type="match status" value="1"/>
</dbReference>
<comment type="caution">
    <text evidence="8">The sequence shown here is derived from an EMBL/GenBank/DDBJ whole genome shotgun (WGS) entry which is preliminary data.</text>
</comment>
<dbReference type="PANTHER" id="PTHR35007:SF3">
    <property type="entry name" value="POSSIBLE CONSERVED ALANINE RICH MEMBRANE PROTEIN"/>
    <property type="match status" value="1"/>
</dbReference>
<dbReference type="GO" id="GO:0005886">
    <property type="term" value="C:plasma membrane"/>
    <property type="evidence" value="ECO:0007669"/>
    <property type="project" value="UniProtKB-SubCell"/>
</dbReference>
<dbReference type="Pfam" id="PF00482">
    <property type="entry name" value="T2SSF"/>
    <property type="match status" value="1"/>
</dbReference>
<dbReference type="Proteomes" id="UP000236047">
    <property type="component" value="Unassembled WGS sequence"/>
</dbReference>
<keyword evidence="3 6" id="KW-0812">Transmembrane</keyword>
<evidence type="ECO:0000259" key="7">
    <source>
        <dbReference type="Pfam" id="PF00482"/>
    </source>
</evidence>
<dbReference type="AlphaFoldDB" id="A0A2N8PRE3"/>
<evidence type="ECO:0000313" key="8">
    <source>
        <dbReference type="EMBL" id="PNE43559.1"/>
    </source>
</evidence>
<dbReference type="InterPro" id="IPR042094">
    <property type="entry name" value="T2SS_GspF_sf"/>
</dbReference>
<evidence type="ECO:0000256" key="2">
    <source>
        <dbReference type="ARBA" id="ARBA00022475"/>
    </source>
</evidence>
<evidence type="ECO:0000313" key="9">
    <source>
        <dbReference type="Proteomes" id="UP000236047"/>
    </source>
</evidence>
<proteinExistence type="predicted"/>
<keyword evidence="4 6" id="KW-1133">Transmembrane helix</keyword>
<evidence type="ECO:0000256" key="3">
    <source>
        <dbReference type="ARBA" id="ARBA00022692"/>
    </source>
</evidence>
<evidence type="ECO:0000256" key="5">
    <source>
        <dbReference type="ARBA" id="ARBA00023136"/>
    </source>
</evidence>
<dbReference type="InterPro" id="IPR018076">
    <property type="entry name" value="T2SS_GspF_dom"/>
</dbReference>